<name>A0A8S1DJQ8_9INSE</name>
<accession>A0A8S1DJQ8</accession>
<gene>
    <name evidence="2" type="ORF">CLODIP_2_CD10600</name>
</gene>
<protein>
    <submittedName>
        <fullName evidence="2">Uncharacterized protein</fullName>
    </submittedName>
</protein>
<sequence length="88" mass="9950">MKTGGEAKNTENSWCCTNSQWFARWQIGFSLVRRIGIGRGGRSSESRARSKTRKDFLRSPPSMSDSDDFTFEPNLGEEEEEDRTPAAT</sequence>
<proteinExistence type="predicted"/>
<dbReference type="AlphaFoldDB" id="A0A8S1DJQ8"/>
<organism evidence="2 3">
    <name type="scientific">Cloeon dipterum</name>
    <dbReference type="NCBI Taxonomy" id="197152"/>
    <lineage>
        <taxon>Eukaryota</taxon>
        <taxon>Metazoa</taxon>
        <taxon>Ecdysozoa</taxon>
        <taxon>Arthropoda</taxon>
        <taxon>Hexapoda</taxon>
        <taxon>Insecta</taxon>
        <taxon>Pterygota</taxon>
        <taxon>Palaeoptera</taxon>
        <taxon>Ephemeroptera</taxon>
        <taxon>Pisciforma</taxon>
        <taxon>Baetidae</taxon>
        <taxon>Cloeon</taxon>
    </lineage>
</organism>
<feature type="region of interest" description="Disordered" evidence="1">
    <location>
        <begin position="38"/>
        <end position="88"/>
    </location>
</feature>
<feature type="compositionally biased region" description="Basic and acidic residues" evidence="1">
    <location>
        <begin position="42"/>
        <end position="57"/>
    </location>
</feature>
<keyword evidence="3" id="KW-1185">Reference proteome</keyword>
<reference evidence="2 3" key="1">
    <citation type="submission" date="2020-04" db="EMBL/GenBank/DDBJ databases">
        <authorList>
            <person name="Alioto T."/>
            <person name="Alioto T."/>
            <person name="Gomez Garrido J."/>
        </authorList>
    </citation>
    <scope>NUCLEOTIDE SEQUENCE [LARGE SCALE GENOMIC DNA]</scope>
</reference>
<comment type="caution">
    <text evidence="2">The sequence shown here is derived from an EMBL/GenBank/DDBJ whole genome shotgun (WGS) entry which is preliminary data.</text>
</comment>
<evidence type="ECO:0000256" key="1">
    <source>
        <dbReference type="SAM" id="MobiDB-lite"/>
    </source>
</evidence>
<dbReference type="EMBL" id="CADEPI010000206">
    <property type="protein sequence ID" value="CAB3380357.1"/>
    <property type="molecule type" value="Genomic_DNA"/>
</dbReference>
<feature type="compositionally biased region" description="Acidic residues" evidence="1">
    <location>
        <begin position="65"/>
        <end position="82"/>
    </location>
</feature>
<evidence type="ECO:0000313" key="3">
    <source>
        <dbReference type="Proteomes" id="UP000494165"/>
    </source>
</evidence>
<evidence type="ECO:0000313" key="2">
    <source>
        <dbReference type="EMBL" id="CAB3380357.1"/>
    </source>
</evidence>
<dbReference type="Proteomes" id="UP000494165">
    <property type="component" value="Unassembled WGS sequence"/>
</dbReference>